<feature type="signal peptide" evidence="1">
    <location>
        <begin position="1"/>
        <end position="18"/>
    </location>
</feature>
<sequence length="137" mass="15393">MKLPILFSLLLLSGFTVAQDPVYTFDSAIAKVPENAFTNNARQYPKNGDFIIQGYYPMSTVKGQRAALVTIKNTSTGKRFFEPEHVMALFADGSRHSPLMGDDKYSLQASETFTLTLEFGRYDYPIVSVYTSNNKKE</sequence>
<evidence type="ECO:0000313" key="4">
    <source>
        <dbReference type="Proteomes" id="UP001152467"/>
    </source>
</evidence>
<evidence type="ECO:0000256" key="1">
    <source>
        <dbReference type="SAM" id="SignalP"/>
    </source>
</evidence>
<keyword evidence="1" id="KW-0732">Signal</keyword>
<gene>
    <name evidence="3" type="ORF">PSECIP111854_01112</name>
    <name evidence="2" type="ORF">PSECIP111951_00008</name>
</gene>
<accession>A0A9W4QTZ2</accession>
<evidence type="ECO:0000313" key="3">
    <source>
        <dbReference type="EMBL" id="CAH9053145.1"/>
    </source>
</evidence>
<feature type="chain" id="PRO_5040848197" evidence="1">
    <location>
        <begin position="19"/>
        <end position="137"/>
    </location>
</feature>
<name>A0A9W4QTZ2_9GAMM</name>
<dbReference type="Proteomes" id="UP001152485">
    <property type="component" value="Unassembled WGS sequence"/>
</dbReference>
<proteinExistence type="predicted"/>
<evidence type="ECO:0000313" key="5">
    <source>
        <dbReference type="Proteomes" id="UP001152485"/>
    </source>
</evidence>
<reference evidence="3 5" key="1">
    <citation type="submission" date="2022-07" db="EMBL/GenBank/DDBJ databases">
        <authorList>
            <person name="Criscuolo A."/>
        </authorList>
    </citation>
    <scope>NUCLEOTIDE SEQUENCE</scope>
    <source>
        <strain evidence="5">CIP 111951</strain>
        <strain evidence="3">CIP111854</strain>
        <strain evidence="2">CIP111951</strain>
    </source>
</reference>
<protein>
    <submittedName>
        <fullName evidence="3">Uncharacterized protein</fullName>
    </submittedName>
</protein>
<organism evidence="3 4">
    <name type="scientific">Pseudoalteromonas holothuriae</name>
    <dbReference type="NCBI Taxonomy" id="2963714"/>
    <lineage>
        <taxon>Bacteria</taxon>
        <taxon>Pseudomonadati</taxon>
        <taxon>Pseudomonadota</taxon>
        <taxon>Gammaproteobacteria</taxon>
        <taxon>Alteromonadales</taxon>
        <taxon>Pseudoalteromonadaceae</taxon>
        <taxon>Pseudoalteromonas</taxon>
    </lineage>
</organism>
<dbReference type="Proteomes" id="UP001152467">
    <property type="component" value="Unassembled WGS sequence"/>
</dbReference>
<dbReference type="AlphaFoldDB" id="A0A9W4QTZ2"/>
<dbReference type="EMBL" id="CAMAPC010000003">
    <property type="protein sequence ID" value="CAH9053145.1"/>
    <property type="molecule type" value="Genomic_DNA"/>
</dbReference>
<dbReference type="RefSeq" id="WP_261591218.1">
    <property type="nucleotide sequence ID" value="NZ_CAMAPC010000003.1"/>
</dbReference>
<keyword evidence="4" id="KW-1185">Reference proteome</keyword>
<evidence type="ECO:0000313" key="2">
    <source>
        <dbReference type="EMBL" id="CAH9049713.1"/>
    </source>
</evidence>
<dbReference type="EMBL" id="CAMAPD010000001">
    <property type="protein sequence ID" value="CAH9049713.1"/>
    <property type="molecule type" value="Genomic_DNA"/>
</dbReference>
<comment type="caution">
    <text evidence="3">The sequence shown here is derived from an EMBL/GenBank/DDBJ whole genome shotgun (WGS) entry which is preliminary data.</text>
</comment>